<dbReference type="InterPro" id="IPR011989">
    <property type="entry name" value="ARM-like"/>
</dbReference>
<evidence type="ECO:0000256" key="6">
    <source>
        <dbReference type="ARBA" id="ARBA00023274"/>
    </source>
</evidence>
<reference evidence="10" key="1">
    <citation type="submission" date="2025-08" db="UniProtKB">
        <authorList>
            <consortium name="Ensembl"/>
        </authorList>
    </citation>
    <scope>IDENTIFICATION</scope>
</reference>
<dbReference type="GO" id="GO:0000462">
    <property type="term" value="P:maturation of SSU-rRNA from tricistronic rRNA transcript (SSU-rRNA, 5.8S rRNA, LSU-rRNA)"/>
    <property type="evidence" value="ECO:0007669"/>
    <property type="project" value="TreeGrafter"/>
</dbReference>
<dbReference type="InterPro" id="IPR016024">
    <property type="entry name" value="ARM-type_fold"/>
</dbReference>
<comment type="similarity">
    <text evidence="2 7">Belongs to the HEATR1/UTP10 family.</text>
</comment>
<dbReference type="GO" id="GO:0034455">
    <property type="term" value="C:t-UTP complex"/>
    <property type="evidence" value="ECO:0007669"/>
    <property type="project" value="TreeGrafter"/>
</dbReference>
<dbReference type="GO" id="GO:0045943">
    <property type="term" value="P:positive regulation of transcription by RNA polymerase I"/>
    <property type="evidence" value="ECO:0007669"/>
    <property type="project" value="TreeGrafter"/>
</dbReference>
<dbReference type="Pfam" id="PF08146">
    <property type="entry name" value="BP28CT"/>
    <property type="match status" value="1"/>
</dbReference>
<dbReference type="GO" id="GO:0030686">
    <property type="term" value="C:90S preribosome"/>
    <property type="evidence" value="ECO:0007669"/>
    <property type="project" value="TreeGrafter"/>
</dbReference>
<dbReference type="GO" id="GO:0032040">
    <property type="term" value="C:small-subunit processome"/>
    <property type="evidence" value="ECO:0007669"/>
    <property type="project" value="TreeGrafter"/>
</dbReference>
<name>A0A3Q0SHY7_AMPCI</name>
<evidence type="ECO:0000256" key="4">
    <source>
        <dbReference type="ARBA" id="ARBA00022552"/>
    </source>
</evidence>
<keyword evidence="8" id="KW-0175">Coiled coil</keyword>
<dbReference type="SUPFAM" id="SSF48371">
    <property type="entry name" value="ARM repeat"/>
    <property type="match status" value="1"/>
</dbReference>
<comment type="function">
    <text evidence="7">Involved in nucleolar processing of pre-18S ribosomal RNA.</text>
</comment>
<dbReference type="SMART" id="SM01036">
    <property type="entry name" value="BP28CT"/>
    <property type="match status" value="1"/>
</dbReference>
<accession>A0A3Q0SHY7</accession>
<dbReference type="GO" id="GO:0030515">
    <property type="term" value="F:snoRNA binding"/>
    <property type="evidence" value="ECO:0007669"/>
    <property type="project" value="TreeGrafter"/>
</dbReference>
<evidence type="ECO:0000256" key="8">
    <source>
        <dbReference type="SAM" id="Coils"/>
    </source>
</evidence>
<dbReference type="PANTHER" id="PTHR13457">
    <property type="entry name" value="BAP28"/>
    <property type="match status" value="1"/>
</dbReference>
<keyword evidence="4 7" id="KW-0698">rRNA processing</keyword>
<dbReference type="Proteomes" id="UP000261340">
    <property type="component" value="Unplaced"/>
</dbReference>
<keyword evidence="11" id="KW-1185">Reference proteome</keyword>
<dbReference type="AlphaFoldDB" id="A0A3Q0SHY7"/>
<sequence length="342" mass="39557">MGSSWMRRNSTLATKLPPRVLLPTLSRCYNSLVVNKKSQLGALLSILKEHIAQMEKDQLNFHQSELTTFFLTALDFRSEHCQGDLEKTAQVEGCVIDCLIAMVMKLSEVTFRPLFFKLFDWSKPDRKDRLLTFYRLSDRIAERLKGLFVLFAGNLVKPFADLLRQTSSSSTDTLLFDSDDDGEEKSCLLLQYILDCLYKIFLYDTQRFLSRERADALLSPLVDQLENRLGGEQRYQQRITQHLVPCVGQFSVAMADDSQWKTLNYQILLKTRHSDAKVRFSSLLMLMELASKLKESYMVLLPETIPFLAELMEDECEEVEQQVQKVIQEMENILGEPLQSYF</sequence>
<evidence type="ECO:0000256" key="3">
    <source>
        <dbReference type="ARBA" id="ARBA00022517"/>
    </source>
</evidence>
<dbReference type="InterPro" id="IPR040191">
    <property type="entry name" value="UTP10"/>
</dbReference>
<comment type="subcellular location">
    <subcellularLocation>
        <location evidence="1 7">Nucleus</location>
        <location evidence="1 7">Nucleolus</location>
    </subcellularLocation>
</comment>
<feature type="domain" description="BP28 C-terminal" evidence="9">
    <location>
        <begin position="56"/>
        <end position="208"/>
    </location>
</feature>
<dbReference type="InterPro" id="IPR012954">
    <property type="entry name" value="BP28_C_dom"/>
</dbReference>
<keyword evidence="6 7" id="KW-0687">Ribonucleoprotein</keyword>
<reference evidence="10" key="2">
    <citation type="submission" date="2025-09" db="UniProtKB">
        <authorList>
            <consortium name="Ensembl"/>
        </authorList>
    </citation>
    <scope>IDENTIFICATION</scope>
</reference>
<evidence type="ECO:0000256" key="5">
    <source>
        <dbReference type="ARBA" id="ARBA00023242"/>
    </source>
</evidence>
<evidence type="ECO:0000256" key="7">
    <source>
        <dbReference type="RuleBase" id="RU367065"/>
    </source>
</evidence>
<organism evidence="10 11">
    <name type="scientific">Amphilophus citrinellus</name>
    <name type="common">Midas cichlid</name>
    <name type="synonym">Cichlasoma citrinellum</name>
    <dbReference type="NCBI Taxonomy" id="61819"/>
    <lineage>
        <taxon>Eukaryota</taxon>
        <taxon>Metazoa</taxon>
        <taxon>Chordata</taxon>
        <taxon>Craniata</taxon>
        <taxon>Vertebrata</taxon>
        <taxon>Euteleostomi</taxon>
        <taxon>Actinopterygii</taxon>
        <taxon>Neopterygii</taxon>
        <taxon>Teleostei</taxon>
        <taxon>Neoteleostei</taxon>
        <taxon>Acanthomorphata</taxon>
        <taxon>Ovalentaria</taxon>
        <taxon>Cichlomorphae</taxon>
        <taxon>Cichliformes</taxon>
        <taxon>Cichlidae</taxon>
        <taxon>New World cichlids</taxon>
        <taxon>Cichlasomatinae</taxon>
        <taxon>Heroini</taxon>
        <taxon>Amphilophus</taxon>
    </lineage>
</organism>
<protein>
    <recommendedName>
        <fullName evidence="7">HEAT repeat-containing protein 1</fullName>
    </recommendedName>
</protein>
<dbReference type="Ensembl" id="ENSACIT00000020516.1">
    <property type="protein sequence ID" value="ENSACIP00000019985.1"/>
    <property type="gene ID" value="ENSACIG00000015343.1"/>
</dbReference>
<evidence type="ECO:0000256" key="1">
    <source>
        <dbReference type="ARBA" id="ARBA00004604"/>
    </source>
</evidence>
<keyword evidence="5 7" id="KW-0539">Nucleus</keyword>
<evidence type="ECO:0000259" key="9">
    <source>
        <dbReference type="SMART" id="SM01036"/>
    </source>
</evidence>
<keyword evidence="3 7" id="KW-0690">Ribosome biogenesis</keyword>
<dbReference type="Gene3D" id="1.25.10.10">
    <property type="entry name" value="Leucine-rich Repeat Variant"/>
    <property type="match status" value="1"/>
</dbReference>
<proteinExistence type="inferred from homology"/>
<evidence type="ECO:0000313" key="11">
    <source>
        <dbReference type="Proteomes" id="UP000261340"/>
    </source>
</evidence>
<feature type="coiled-coil region" evidence="8">
    <location>
        <begin position="309"/>
        <end position="336"/>
    </location>
</feature>
<evidence type="ECO:0000256" key="2">
    <source>
        <dbReference type="ARBA" id="ARBA00010559"/>
    </source>
</evidence>
<evidence type="ECO:0000313" key="10">
    <source>
        <dbReference type="Ensembl" id="ENSACIP00000019985.1"/>
    </source>
</evidence>
<dbReference type="PANTHER" id="PTHR13457:SF1">
    <property type="entry name" value="HEAT REPEAT-CONTAINING PROTEIN 1"/>
    <property type="match status" value="1"/>
</dbReference>
<dbReference type="GeneTree" id="ENSGT00390000015845"/>